<reference evidence="3 4" key="1">
    <citation type="submission" date="2015-04" db="EMBL/GenBank/DDBJ databases">
        <authorList>
            <person name="Heijne W.H."/>
            <person name="Fedorova N.D."/>
            <person name="Nierman W.C."/>
            <person name="Vollebregt A.W."/>
            <person name="Zhao Z."/>
            <person name="Wu L."/>
            <person name="Kumar M."/>
            <person name="Stam H."/>
            <person name="van den Berg M.A."/>
            <person name="Pel H.J."/>
        </authorList>
    </citation>
    <scope>NUCLEOTIDE SEQUENCE [LARGE SCALE GENOMIC DNA]</scope>
    <source>
        <strain evidence="3 4">CBS 393.64</strain>
    </source>
</reference>
<proteinExistence type="predicted"/>
<dbReference type="GO" id="GO:0003700">
    <property type="term" value="F:DNA-binding transcription factor activity"/>
    <property type="evidence" value="ECO:0007669"/>
    <property type="project" value="InterPro"/>
</dbReference>
<evidence type="ECO:0000313" key="3">
    <source>
        <dbReference type="EMBL" id="KKA24168.1"/>
    </source>
</evidence>
<dbReference type="OrthoDB" id="2110361at2759"/>
<dbReference type="CDD" id="cd12148">
    <property type="entry name" value="fungal_TF_MHR"/>
    <property type="match status" value="1"/>
</dbReference>
<dbReference type="RefSeq" id="XP_013330780.1">
    <property type="nucleotide sequence ID" value="XM_013475326.1"/>
</dbReference>
<dbReference type="AlphaFoldDB" id="A0A0F4Z2S1"/>
<feature type="region of interest" description="Disordered" evidence="2">
    <location>
        <begin position="760"/>
        <end position="806"/>
    </location>
</feature>
<comment type="caution">
    <text evidence="3">The sequence shown here is derived from an EMBL/GenBank/DDBJ whole genome shotgun (WGS) entry which is preliminary data.</text>
</comment>
<dbReference type="EMBL" id="LASV01000073">
    <property type="protein sequence ID" value="KKA24168.1"/>
    <property type="molecule type" value="Genomic_DNA"/>
</dbReference>
<evidence type="ECO:0000256" key="1">
    <source>
        <dbReference type="ARBA" id="ARBA00023242"/>
    </source>
</evidence>
<feature type="compositionally biased region" description="Polar residues" evidence="2">
    <location>
        <begin position="784"/>
        <end position="806"/>
    </location>
</feature>
<dbReference type="InterPro" id="IPR050987">
    <property type="entry name" value="AtrR-like"/>
</dbReference>
<gene>
    <name evidence="3" type="ORF">T310_1820</name>
</gene>
<dbReference type="PANTHER" id="PTHR46910">
    <property type="entry name" value="TRANSCRIPTION FACTOR PDR1"/>
    <property type="match status" value="1"/>
</dbReference>
<feature type="compositionally biased region" description="Pro residues" evidence="2">
    <location>
        <begin position="769"/>
        <end position="779"/>
    </location>
</feature>
<feature type="compositionally biased region" description="Low complexity" evidence="2">
    <location>
        <begin position="117"/>
        <end position="129"/>
    </location>
</feature>
<dbReference type="PANTHER" id="PTHR46910:SF1">
    <property type="entry name" value="MISCELLANEOUS ZN(II)2CYS6 TRANSCRIPTION FACTOR (EUROFUNG)-RELATED"/>
    <property type="match status" value="1"/>
</dbReference>
<dbReference type="GeneID" id="25314171"/>
<evidence type="ECO:0000313" key="4">
    <source>
        <dbReference type="Proteomes" id="UP000053958"/>
    </source>
</evidence>
<organism evidence="3 4">
    <name type="scientific">Rasamsonia emersonii (strain ATCC 16479 / CBS 393.64 / IMI 116815)</name>
    <dbReference type="NCBI Taxonomy" id="1408163"/>
    <lineage>
        <taxon>Eukaryota</taxon>
        <taxon>Fungi</taxon>
        <taxon>Dikarya</taxon>
        <taxon>Ascomycota</taxon>
        <taxon>Pezizomycotina</taxon>
        <taxon>Eurotiomycetes</taxon>
        <taxon>Eurotiomycetidae</taxon>
        <taxon>Eurotiales</taxon>
        <taxon>Trichocomaceae</taxon>
        <taxon>Rasamsonia</taxon>
    </lineage>
</organism>
<keyword evidence="1" id="KW-0539">Nucleus</keyword>
<keyword evidence="4" id="KW-1185">Reference proteome</keyword>
<feature type="compositionally biased region" description="Polar residues" evidence="2">
    <location>
        <begin position="1"/>
        <end position="14"/>
    </location>
</feature>
<dbReference type="STRING" id="1408163.A0A0F4Z2S1"/>
<feature type="region of interest" description="Disordered" evidence="2">
    <location>
        <begin position="1"/>
        <end position="142"/>
    </location>
</feature>
<name>A0A0F4Z2S1_RASE3</name>
<dbReference type="Proteomes" id="UP000053958">
    <property type="component" value="Unassembled WGS sequence"/>
</dbReference>
<feature type="compositionally biased region" description="Low complexity" evidence="2">
    <location>
        <begin position="21"/>
        <end position="49"/>
    </location>
</feature>
<accession>A0A0F4Z2S1</accession>
<protein>
    <submittedName>
        <fullName evidence="3">C6 transcription factor</fullName>
    </submittedName>
</protein>
<evidence type="ECO:0000256" key="2">
    <source>
        <dbReference type="SAM" id="MobiDB-lite"/>
    </source>
</evidence>
<sequence>MMNSFHSQAPNHSQPGVAYDSSSLSLSSSSSLASSKAAFPPAPAFTSAPPSRPNSGLQMAHLLHPPAQQGPGMPMTTAPPYSHSYDSGSGSPAERSSILTDAPPVNGSLPESAGLVQAQMGAAAGQPPQKRAYRQRRKDPSCDACRERKVKVSNCYLPNLPSHGKLICGDPSAMHPSRPAVRNARIAKCVASSPRKRTGACLPSSSFDPFRFLRRSASNNEQLQQLRSGMLRADNVMDIDSDSSGQPVLKLPDVGCRPPRRTRPPVMQDLSEVRAHVRNYGRGIMKVPPPYRQLCPPSVLSAEAAPSLPPKAVADRLLGQYYTCIHSVLPIIHWPSFVAEYEKVYQTGSLRGAFREWTAVLFGVFACGSMHTLERNKERDAREYLLVVNSMVDVWRDDFTLDQARVTLLMSICLYEMNSKSASWVWLGSSPLELGKPISINDQDCDVDLPCPVDEQFISEGGRVPEGHQTTPLLATIHVVRSLGQLTKTLRSPVISSATLEIFERHFNACLATFPIQYHPKSDHYLDPRSLAPIIYLQNARFILHRHNISPLCPPEVRYPAFDQCLSIALDTTRVLSRCMHPPPPSTMHGYVSAHGDWQTLLTSSATTMLCTHIWRCLLVLLFREEFSAALVCVQASKTIGDARSVNVSCGRYVAFFLRRLLDRLRVNDTRPLDRDEEIIAYVSGDMQGTTDGSWIWQGSETGTQLETVSSQGAYAPGFRDAVRRGPDVSADEQQAEWEGWDWIERTVQYLANEQLQRGHRAFERREAPPAPASRPPEPAKLSAESNPTLQRSSPANSRMTIANII</sequence>